<dbReference type="Pfam" id="PF13411">
    <property type="entry name" value="MerR_1"/>
    <property type="match status" value="1"/>
</dbReference>
<reference evidence="4 5" key="1">
    <citation type="submission" date="2019-05" db="EMBL/GenBank/DDBJ databases">
        <title>Genome sequence of Cellulomonas hominis strain CS1.</title>
        <authorList>
            <person name="Belmont J."/>
            <person name="Maclea K.S."/>
        </authorList>
    </citation>
    <scope>NUCLEOTIDE SEQUENCE [LARGE SCALE GENOMIC DNA]</scope>
    <source>
        <strain evidence="4 5">CS1</strain>
    </source>
</reference>
<evidence type="ECO:0000313" key="4">
    <source>
        <dbReference type="EMBL" id="TKR22774.1"/>
    </source>
</evidence>
<name>A0A7Z8NPA4_9CELL</name>
<feature type="compositionally biased region" description="Basic and acidic residues" evidence="2">
    <location>
        <begin position="132"/>
        <end position="141"/>
    </location>
</feature>
<dbReference type="GO" id="GO:0003700">
    <property type="term" value="F:DNA-binding transcription factor activity"/>
    <property type="evidence" value="ECO:0007669"/>
    <property type="project" value="InterPro"/>
</dbReference>
<dbReference type="CDD" id="cd01104">
    <property type="entry name" value="HTH_MlrA-CarA"/>
    <property type="match status" value="1"/>
</dbReference>
<organism evidence="4 5">
    <name type="scientific">Cellulomonas hominis</name>
    <dbReference type="NCBI Taxonomy" id="156981"/>
    <lineage>
        <taxon>Bacteria</taxon>
        <taxon>Bacillati</taxon>
        <taxon>Actinomycetota</taxon>
        <taxon>Actinomycetes</taxon>
        <taxon>Micrococcales</taxon>
        <taxon>Cellulomonadaceae</taxon>
        <taxon>Cellulomonas</taxon>
    </lineage>
</organism>
<proteinExistence type="predicted"/>
<evidence type="ECO:0000256" key="2">
    <source>
        <dbReference type="SAM" id="MobiDB-lite"/>
    </source>
</evidence>
<dbReference type="PROSITE" id="PS50937">
    <property type="entry name" value="HTH_MERR_2"/>
    <property type="match status" value="1"/>
</dbReference>
<evidence type="ECO:0000313" key="5">
    <source>
        <dbReference type="Proteomes" id="UP000308121"/>
    </source>
</evidence>
<dbReference type="PANTHER" id="PTHR30204:SF97">
    <property type="entry name" value="MERR FAMILY REGULATORY PROTEIN"/>
    <property type="match status" value="1"/>
</dbReference>
<dbReference type="Gene3D" id="1.10.1660.10">
    <property type="match status" value="1"/>
</dbReference>
<dbReference type="Proteomes" id="UP000308121">
    <property type="component" value="Unassembled WGS sequence"/>
</dbReference>
<dbReference type="SMART" id="SM00422">
    <property type="entry name" value="HTH_MERR"/>
    <property type="match status" value="1"/>
</dbReference>
<sequence length="141" mass="14280">MGAMQQSEDDRSTGGAGRPVDGEPEAVDLDGPILTVAAVASRLGVAPATLRTWDRRYGLGPSEHTAGAHRRYSASDLARLVTMRSLTLDGVPPADAARLAREGAPGTLPEPAGSTERGGAPARAGQAAPAGRPDEGHPAGP</sequence>
<comment type="caution">
    <text evidence="4">The sequence shown here is derived from an EMBL/GenBank/DDBJ whole genome shotgun (WGS) entry which is preliminary data.</text>
</comment>
<gene>
    <name evidence="4" type="ORF">FA014_14725</name>
</gene>
<protein>
    <submittedName>
        <fullName evidence="4">MerR family transcriptional regulator</fullName>
    </submittedName>
</protein>
<dbReference type="OrthoDB" id="9800334at2"/>
<dbReference type="EMBL" id="SZYE01000142">
    <property type="protein sequence ID" value="TKR22774.1"/>
    <property type="molecule type" value="Genomic_DNA"/>
</dbReference>
<dbReference type="InterPro" id="IPR047057">
    <property type="entry name" value="MerR_fam"/>
</dbReference>
<evidence type="ECO:0000256" key="1">
    <source>
        <dbReference type="ARBA" id="ARBA00023125"/>
    </source>
</evidence>
<dbReference type="InterPro" id="IPR000551">
    <property type="entry name" value="MerR-type_HTH_dom"/>
</dbReference>
<feature type="region of interest" description="Disordered" evidence="2">
    <location>
        <begin position="1"/>
        <end position="31"/>
    </location>
</feature>
<dbReference type="SUPFAM" id="SSF46955">
    <property type="entry name" value="Putative DNA-binding domain"/>
    <property type="match status" value="1"/>
</dbReference>
<dbReference type="GO" id="GO:0003677">
    <property type="term" value="F:DNA binding"/>
    <property type="evidence" value="ECO:0007669"/>
    <property type="project" value="UniProtKB-KW"/>
</dbReference>
<keyword evidence="1" id="KW-0238">DNA-binding</keyword>
<dbReference type="PANTHER" id="PTHR30204">
    <property type="entry name" value="REDOX-CYCLING DRUG-SENSING TRANSCRIPTIONAL ACTIVATOR SOXR"/>
    <property type="match status" value="1"/>
</dbReference>
<feature type="region of interest" description="Disordered" evidence="2">
    <location>
        <begin position="90"/>
        <end position="141"/>
    </location>
</feature>
<evidence type="ECO:0000259" key="3">
    <source>
        <dbReference type="PROSITE" id="PS50937"/>
    </source>
</evidence>
<feature type="domain" description="HTH merR-type" evidence="3">
    <location>
        <begin position="33"/>
        <end position="102"/>
    </location>
</feature>
<feature type="non-terminal residue" evidence="4">
    <location>
        <position position="141"/>
    </location>
</feature>
<accession>A0A7Z8NPA4</accession>
<feature type="compositionally biased region" description="Low complexity" evidence="2">
    <location>
        <begin position="117"/>
        <end position="131"/>
    </location>
</feature>
<dbReference type="AlphaFoldDB" id="A0A7Z8NPA4"/>
<dbReference type="InterPro" id="IPR009061">
    <property type="entry name" value="DNA-bd_dom_put_sf"/>
</dbReference>